<evidence type="ECO:0000313" key="3">
    <source>
        <dbReference type="Proteomes" id="UP000316256"/>
    </source>
</evidence>
<dbReference type="OrthoDB" id="5244965at2"/>
<dbReference type="PANTHER" id="PTHR34215:SF1">
    <property type="entry name" value="YLXR DOMAIN-CONTAINING PROTEIN"/>
    <property type="match status" value="1"/>
</dbReference>
<feature type="domain" description="YlxR" evidence="1">
    <location>
        <begin position="19"/>
        <end position="87"/>
    </location>
</feature>
<dbReference type="SUPFAM" id="SSF64376">
    <property type="entry name" value="YlxR-like"/>
    <property type="match status" value="1"/>
</dbReference>
<evidence type="ECO:0000259" key="1">
    <source>
        <dbReference type="Pfam" id="PF04296"/>
    </source>
</evidence>
<keyword evidence="3" id="KW-1185">Reference proteome</keyword>
<dbReference type="RefSeq" id="WP_142100917.1">
    <property type="nucleotide sequence ID" value="NZ_VIGH01000007.1"/>
</dbReference>
<dbReference type="Pfam" id="PF04296">
    <property type="entry name" value="YlxR"/>
    <property type="match status" value="1"/>
</dbReference>
<proteinExistence type="predicted"/>
<name>A0A541B3W0_9NOCA</name>
<dbReference type="AlphaFoldDB" id="A0A541B3W0"/>
<gene>
    <name evidence="2" type="ORF">FK531_15515</name>
</gene>
<evidence type="ECO:0000313" key="2">
    <source>
        <dbReference type="EMBL" id="TQF66994.1"/>
    </source>
</evidence>
<organism evidence="2 3">
    <name type="scientific">Rhodococcus spelaei</name>
    <dbReference type="NCBI Taxonomy" id="2546320"/>
    <lineage>
        <taxon>Bacteria</taxon>
        <taxon>Bacillati</taxon>
        <taxon>Actinomycetota</taxon>
        <taxon>Actinomycetes</taxon>
        <taxon>Mycobacteriales</taxon>
        <taxon>Nocardiaceae</taxon>
        <taxon>Rhodococcus</taxon>
    </lineage>
</organism>
<dbReference type="CDD" id="cd00279">
    <property type="entry name" value="YlxR"/>
    <property type="match status" value="1"/>
</dbReference>
<sequence>MAQHEFSAQTRARSGFPVRTCIGCRKQALAADLLRIVARQVQPEGWVLVPDPRRRLPGRGAWLHPDRKCLIQADKRRAFGRALRVSGSLDTAALDIEFGGPAIADPAVEPHPQQSGM</sequence>
<reference evidence="2 3" key="1">
    <citation type="submission" date="2019-06" db="EMBL/GenBank/DDBJ databases">
        <title>Rhodococcus spaelei sp. nov., isolated from a cave.</title>
        <authorList>
            <person name="Lee S.D."/>
        </authorList>
    </citation>
    <scope>NUCLEOTIDE SEQUENCE [LARGE SCALE GENOMIC DNA]</scope>
    <source>
        <strain evidence="2 3">C9-5</strain>
    </source>
</reference>
<comment type="caution">
    <text evidence="2">The sequence shown here is derived from an EMBL/GenBank/DDBJ whole genome shotgun (WGS) entry which is preliminary data.</text>
</comment>
<protein>
    <submittedName>
        <fullName evidence="2">YlxR family protein</fullName>
    </submittedName>
</protein>
<dbReference type="InterPro" id="IPR037465">
    <property type="entry name" value="YlxR"/>
</dbReference>
<dbReference type="PANTHER" id="PTHR34215">
    <property type="entry name" value="BLL0784 PROTEIN"/>
    <property type="match status" value="1"/>
</dbReference>
<accession>A0A541B3W0</accession>
<dbReference type="Gene3D" id="3.30.1230.10">
    <property type="entry name" value="YlxR-like"/>
    <property type="match status" value="1"/>
</dbReference>
<dbReference type="EMBL" id="VIGH01000007">
    <property type="protein sequence ID" value="TQF66994.1"/>
    <property type="molecule type" value="Genomic_DNA"/>
</dbReference>
<dbReference type="Proteomes" id="UP000316256">
    <property type="component" value="Unassembled WGS sequence"/>
</dbReference>
<dbReference type="InterPro" id="IPR035931">
    <property type="entry name" value="YlxR-like_sf"/>
</dbReference>
<dbReference type="InterPro" id="IPR007393">
    <property type="entry name" value="YlxR_dom"/>
</dbReference>